<dbReference type="Pfam" id="PF15038">
    <property type="entry name" value="Jiraiya"/>
    <property type="match status" value="1"/>
</dbReference>
<organism evidence="3 4">
    <name type="scientific">Daphnia galeata</name>
    <dbReference type="NCBI Taxonomy" id="27404"/>
    <lineage>
        <taxon>Eukaryota</taxon>
        <taxon>Metazoa</taxon>
        <taxon>Ecdysozoa</taxon>
        <taxon>Arthropoda</taxon>
        <taxon>Crustacea</taxon>
        <taxon>Branchiopoda</taxon>
        <taxon>Diplostraca</taxon>
        <taxon>Cladocera</taxon>
        <taxon>Anomopoda</taxon>
        <taxon>Daphniidae</taxon>
        <taxon>Daphnia</taxon>
    </lineage>
</organism>
<feature type="transmembrane region" description="Helical" evidence="2">
    <location>
        <begin position="364"/>
        <end position="386"/>
    </location>
</feature>
<evidence type="ECO:0000313" key="3">
    <source>
        <dbReference type="EMBL" id="CAH0100735.1"/>
    </source>
</evidence>
<evidence type="ECO:0000256" key="1">
    <source>
        <dbReference type="SAM" id="MobiDB-lite"/>
    </source>
</evidence>
<accession>A0A8J2RJ86</accession>
<feature type="compositionally biased region" description="Low complexity" evidence="1">
    <location>
        <begin position="1"/>
        <end position="18"/>
    </location>
</feature>
<dbReference type="EMBL" id="CAKKLH010000045">
    <property type="protein sequence ID" value="CAH0100735.1"/>
    <property type="molecule type" value="Genomic_DNA"/>
</dbReference>
<dbReference type="OrthoDB" id="10056560at2759"/>
<dbReference type="InterPro" id="IPR029201">
    <property type="entry name" value="Jiraiya"/>
</dbReference>
<evidence type="ECO:0000256" key="2">
    <source>
        <dbReference type="SAM" id="Phobius"/>
    </source>
</evidence>
<name>A0A8J2RJ86_9CRUS</name>
<sequence length="448" mass="47752">MIKSSSSGSCNSSWSQSSGMLKHLSTRQPTDHLRTPSNGLSESGHSDRIEPPPPRRLLTNNNVMAPHPSHQHQLANGYSSPGRYSTAGSSNNKQQPQLHNMSMHNTSKHSLSPTTSNISPGTGANQTKTTLTNLDHSRDESLPFNFSNGPLSSSIFITDRSLPIGDHTFLSNGGGLNKGVTANGGMHIRRGSPLPTSVTRLAAATRQVSASVIGVREMLTSLGLLCLLSLMMALLGLIFLLKMSPPPDAIHFIDQVRIVSPDEAHSVYEVSLALCSLAMTLDVCCCLVCATQLLFAARLITASTCSSSNSSRDRIKKFLRDSAVTRICAVAGFFVSIPAVSFQMSPTSDIVLYTIIQFPSTPAITTSIVISVGIVLCGCAMLHNIVVWQRYKGSNSGSMLPDLSGIEKHPDATNGRIMSPAQMPTATLDLSALNGNASSHMLELSTLV</sequence>
<dbReference type="Proteomes" id="UP000789390">
    <property type="component" value="Unassembled WGS sequence"/>
</dbReference>
<proteinExistence type="predicted"/>
<gene>
    <name evidence="3" type="ORF">DGAL_LOCUS3023</name>
</gene>
<keyword evidence="2" id="KW-0472">Membrane</keyword>
<reference evidence="3" key="1">
    <citation type="submission" date="2021-11" db="EMBL/GenBank/DDBJ databases">
        <authorList>
            <person name="Schell T."/>
        </authorList>
    </citation>
    <scope>NUCLEOTIDE SEQUENCE</scope>
    <source>
        <strain evidence="3">M5</strain>
    </source>
</reference>
<feature type="compositionally biased region" description="Polar residues" evidence="1">
    <location>
        <begin position="71"/>
        <end position="129"/>
    </location>
</feature>
<keyword evidence="2" id="KW-0812">Transmembrane</keyword>
<keyword evidence="4" id="KW-1185">Reference proteome</keyword>
<feature type="transmembrane region" description="Helical" evidence="2">
    <location>
        <begin position="222"/>
        <end position="241"/>
    </location>
</feature>
<feature type="transmembrane region" description="Helical" evidence="2">
    <location>
        <begin position="270"/>
        <end position="302"/>
    </location>
</feature>
<dbReference type="PANTHER" id="PTHR39947">
    <property type="entry name" value="IP19862P"/>
    <property type="match status" value="1"/>
</dbReference>
<feature type="region of interest" description="Disordered" evidence="1">
    <location>
        <begin position="1"/>
        <end position="129"/>
    </location>
</feature>
<keyword evidence="2" id="KW-1133">Transmembrane helix</keyword>
<evidence type="ECO:0000313" key="4">
    <source>
        <dbReference type="Proteomes" id="UP000789390"/>
    </source>
</evidence>
<protein>
    <submittedName>
        <fullName evidence="3">Uncharacterized protein</fullName>
    </submittedName>
</protein>
<dbReference type="PANTHER" id="PTHR39947:SF1">
    <property type="entry name" value="IP19862P"/>
    <property type="match status" value="1"/>
</dbReference>
<comment type="caution">
    <text evidence="3">The sequence shown here is derived from an EMBL/GenBank/DDBJ whole genome shotgun (WGS) entry which is preliminary data.</text>
</comment>
<dbReference type="AlphaFoldDB" id="A0A8J2RJ86"/>
<feature type="transmembrane region" description="Helical" evidence="2">
    <location>
        <begin position="323"/>
        <end position="344"/>
    </location>
</feature>